<dbReference type="CDD" id="cd03884">
    <property type="entry name" value="M20_bAS"/>
    <property type="match status" value="1"/>
</dbReference>
<evidence type="ECO:0000256" key="3">
    <source>
        <dbReference type="PIRSR" id="PIRSR001235-1"/>
    </source>
</evidence>
<dbReference type="InterPro" id="IPR011650">
    <property type="entry name" value="Peptidase_M20_dimer"/>
</dbReference>
<dbReference type="Gene3D" id="3.40.630.10">
    <property type="entry name" value="Zn peptidases"/>
    <property type="match status" value="1"/>
</dbReference>
<dbReference type="InterPro" id="IPR002933">
    <property type="entry name" value="Peptidase_M20"/>
</dbReference>
<dbReference type="eggNOG" id="COG0624">
    <property type="taxonomic scope" value="Bacteria"/>
</dbReference>
<dbReference type="PANTHER" id="PTHR32494:SF5">
    <property type="entry name" value="ALLANTOATE AMIDOHYDROLASE"/>
    <property type="match status" value="1"/>
</dbReference>
<dbReference type="PANTHER" id="PTHR32494">
    <property type="entry name" value="ALLANTOATE DEIMINASE-RELATED"/>
    <property type="match status" value="1"/>
</dbReference>
<dbReference type="EMBL" id="HG938354">
    <property type="protein sequence ID" value="CDN51398.1"/>
    <property type="molecule type" value="Genomic_DNA"/>
</dbReference>
<feature type="binding site" evidence="3">
    <location>
        <position position="95"/>
    </location>
    <ligand>
        <name>Zn(2+)</name>
        <dbReference type="ChEBI" id="CHEBI:29105"/>
        <label>1</label>
    </ligand>
</feature>
<evidence type="ECO:0000259" key="4">
    <source>
        <dbReference type="Pfam" id="PF07687"/>
    </source>
</evidence>
<keyword evidence="2" id="KW-0378">Hydrolase</keyword>
<feature type="binding site" evidence="3">
    <location>
        <position position="84"/>
    </location>
    <ligand>
        <name>Zn(2+)</name>
        <dbReference type="ChEBI" id="CHEBI:29105"/>
        <label>1</label>
    </ligand>
</feature>
<keyword evidence="6" id="KW-1185">Reference proteome</keyword>
<dbReference type="InterPro" id="IPR036264">
    <property type="entry name" value="Bact_exopeptidase_dim_dom"/>
</dbReference>
<sequence length="419" mass="45000">MTGVASISPERLWSRLMELGRDGALPEKGVNRQALSAEEILSWRRIIAWGAEAGLKPSTDPAGNLFLTLEAKFPHLSPVVTGSHVDSQPTGGLFDGVFGTLAALEAVTAIAEAGMIPDRPITVVAWMNEEGSRFAPGMMGSELFAGKRTMDEIMVVKDAAGISVAEALAAVHAAFPDIEHRPLGFPVHAYIEPHIEQSDVLERAGAVIGVVSGIQGKKTYEIIISGREAHAGTEPMERRQDALQAFVRMALRMQQDMAIDDVVKFTIGRLEIQPNAPSVVPSSAVFRIDLRHPDNAVLDRLGLRLEAIVTEEAHPCSFHIKRLVDAPSNTFDEGLQSAIRHSAGRHGYSALDLLSAAGHDARQMAPLAPSAMIFIPCRAGLSHHPDEWAEPEHVAAGAAVLLDLLLEQTGLSQKYGDAS</sequence>
<dbReference type="Pfam" id="PF07687">
    <property type="entry name" value="M20_dimer"/>
    <property type="match status" value="1"/>
</dbReference>
<reference evidence="6" key="1">
    <citation type="journal article" date="2014" name="BMC Genomics">
        <title>Genome sequencing of two Neorhizobium galegae strains reveals a noeT gene responsible for the unusual acetylation of the nodulation factors.</title>
        <authorList>
            <person name="Osterman J."/>
            <person name="Marsh J."/>
            <person name="Laine P.K."/>
            <person name="Zeng Z."/>
            <person name="Alatalo E."/>
            <person name="Sullivan J.T."/>
            <person name="Young J.P."/>
            <person name="Thomas-Oates J."/>
            <person name="Paulin L."/>
            <person name="Lindstrom K."/>
        </authorList>
    </citation>
    <scope>NUCLEOTIDE SEQUENCE [LARGE SCALE GENOMIC DNA]</scope>
    <source>
        <strain evidence="6">HAMBI 540</strain>
    </source>
</reference>
<evidence type="ECO:0000313" key="5">
    <source>
        <dbReference type="EMBL" id="CDN51398.1"/>
    </source>
</evidence>
<accession>A0A068SZ15</accession>
<gene>
    <name evidence="5" type="ORF">RG540_PA07220</name>
</gene>
<dbReference type="RefSeq" id="WP_041364845.1">
    <property type="nucleotide sequence ID" value="NZ_HG938354.1"/>
</dbReference>
<dbReference type="Pfam" id="PF01546">
    <property type="entry name" value="Peptidase_M20"/>
    <property type="match status" value="1"/>
</dbReference>
<feature type="binding site" evidence="3">
    <location>
        <position position="383"/>
    </location>
    <ligand>
        <name>Zn(2+)</name>
        <dbReference type="ChEBI" id="CHEBI:29105"/>
        <label>2</label>
    </ligand>
</feature>
<feature type="domain" description="Peptidase M20 dimerisation" evidence="4">
    <location>
        <begin position="214"/>
        <end position="313"/>
    </location>
</feature>
<geneLocation type="plasmid" evidence="6">
    <name>II</name>
</geneLocation>
<dbReference type="PIRSF" id="PIRSF001235">
    <property type="entry name" value="Amidase_carbamoylase"/>
    <property type="match status" value="1"/>
</dbReference>
<evidence type="ECO:0000256" key="2">
    <source>
        <dbReference type="ARBA" id="ARBA00022801"/>
    </source>
</evidence>
<dbReference type="InterPro" id="IPR010158">
    <property type="entry name" value="Amidase_Cbmase"/>
</dbReference>
<organism evidence="5 6">
    <name type="scientific">Neorhizobium galegae bv. orientalis str. HAMBI 540</name>
    <dbReference type="NCBI Taxonomy" id="1028800"/>
    <lineage>
        <taxon>Bacteria</taxon>
        <taxon>Pseudomonadati</taxon>
        <taxon>Pseudomonadota</taxon>
        <taxon>Alphaproteobacteria</taxon>
        <taxon>Hyphomicrobiales</taxon>
        <taxon>Rhizobiaceae</taxon>
        <taxon>Rhizobium/Agrobacterium group</taxon>
        <taxon>Neorhizobium</taxon>
    </lineage>
</organism>
<feature type="binding site" evidence="3">
    <location>
        <position position="95"/>
    </location>
    <ligand>
        <name>Zn(2+)</name>
        <dbReference type="ChEBI" id="CHEBI:29105"/>
        <label>2</label>
    </ligand>
</feature>
<name>A0A068SZ15_NEOGA</name>
<proteinExistence type="inferred from homology"/>
<dbReference type="AlphaFoldDB" id="A0A068SZ15"/>
<dbReference type="PATRIC" id="fig|1028800.3.peg.5348"/>
<keyword evidence="5" id="KW-0614">Plasmid</keyword>
<dbReference type="OrthoDB" id="9808195at2"/>
<dbReference type="GO" id="GO:0046872">
    <property type="term" value="F:metal ion binding"/>
    <property type="evidence" value="ECO:0007669"/>
    <property type="project" value="UniProtKB-KW"/>
</dbReference>
<comment type="similarity">
    <text evidence="1">Belongs to the peptidase M20 family.</text>
</comment>
<dbReference type="GO" id="GO:0016813">
    <property type="term" value="F:hydrolase activity, acting on carbon-nitrogen (but not peptide) bonds, in linear amidines"/>
    <property type="evidence" value="ECO:0007669"/>
    <property type="project" value="InterPro"/>
</dbReference>
<dbReference type="NCBIfam" id="TIGR01879">
    <property type="entry name" value="hydantase"/>
    <property type="match status" value="1"/>
</dbReference>
<evidence type="ECO:0000313" key="6">
    <source>
        <dbReference type="Proteomes" id="UP000028181"/>
    </source>
</evidence>
<evidence type="ECO:0000256" key="1">
    <source>
        <dbReference type="ARBA" id="ARBA00006153"/>
    </source>
</evidence>
<dbReference type="SUPFAM" id="SSF55031">
    <property type="entry name" value="Bacterial exopeptidase dimerisation domain"/>
    <property type="match status" value="1"/>
</dbReference>
<dbReference type="Gene3D" id="3.30.70.360">
    <property type="match status" value="1"/>
</dbReference>
<feature type="binding site" evidence="3">
    <location>
        <position position="130"/>
    </location>
    <ligand>
        <name>Zn(2+)</name>
        <dbReference type="ChEBI" id="CHEBI:29105"/>
        <label>2</label>
    </ligand>
</feature>
<dbReference type="KEGG" id="ngg:RG540_PA07220"/>
<protein>
    <submittedName>
        <fullName evidence="5">Amidase, hydantoinase/carbamoylase family</fullName>
    </submittedName>
</protein>
<keyword evidence="3" id="KW-0862">Zinc</keyword>
<comment type="cofactor">
    <cofactor evidence="3">
        <name>Zn(2+)</name>
        <dbReference type="ChEBI" id="CHEBI:29105"/>
    </cofactor>
    <text evidence="3">Binds 2 Zn(2+) ions per subunit.</text>
</comment>
<dbReference type="HOGENOM" id="CLU_024588_2_1_5"/>
<dbReference type="GeneID" id="24261456"/>
<feature type="binding site" evidence="3">
    <location>
        <position position="194"/>
    </location>
    <ligand>
        <name>Zn(2+)</name>
        <dbReference type="ChEBI" id="CHEBI:29105"/>
        <label>1</label>
    </ligand>
</feature>
<dbReference type="SUPFAM" id="SSF53187">
    <property type="entry name" value="Zn-dependent exopeptidases"/>
    <property type="match status" value="1"/>
</dbReference>
<keyword evidence="3" id="KW-0479">Metal-binding</keyword>
<dbReference type="Proteomes" id="UP000028181">
    <property type="component" value="Plasmid pHAMBI540a"/>
</dbReference>